<dbReference type="EMBL" id="GDJX01026326">
    <property type="protein sequence ID" value="JAT41610.1"/>
    <property type="molecule type" value="Transcribed_RNA"/>
</dbReference>
<accession>A0A1D1XGT5</accession>
<name>A0A1D1XGT5_9ARAE</name>
<organism evidence="2">
    <name type="scientific">Anthurium amnicola</name>
    <dbReference type="NCBI Taxonomy" id="1678845"/>
    <lineage>
        <taxon>Eukaryota</taxon>
        <taxon>Viridiplantae</taxon>
        <taxon>Streptophyta</taxon>
        <taxon>Embryophyta</taxon>
        <taxon>Tracheophyta</taxon>
        <taxon>Spermatophyta</taxon>
        <taxon>Magnoliopsida</taxon>
        <taxon>Liliopsida</taxon>
        <taxon>Araceae</taxon>
        <taxon>Pothoideae</taxon>
        <taxon>Potheae</taxon>
        <taxon>Anthurium</taxon>
    </lineage>
</organism>
<keyword evidence="2" id="KW-0689">Ribosomal protein</keyword>
<feature type="region of interest" description="Disordered" evidence="1">
    <location>
        <begin position="9"/>
        <end position="33"/>
    </location>
</feature>
<protein>
    <submittedName>
        <fullName evidence="2">30S ribosomal protein S14</fullName>
    </submittedName>
</protein>
<feature type="compositionally biased region" description="Basic residues" evidence="1">
    <location>
        <begin position="108"/>
        <end position="119"/>
    </location>
</feature>
<sequence>KILCVRMRIETQAGEGPNPESKSHGAAASPQEKKRRGLALFSLLPNITFAHIYKHHHPRRRPLAVPTASITTPSLPLSSADRLLRRISSREGERERDGGPQGFLRGHGGSRPRLRHRPPRSPGPEPSSGSRSHQRRDDDRSGNRLCADVGGPGSHLPHPFLGRLLLLLQALMSSLNFSLFGWSVC</sequence>
<reference evidence="2" key="1">
    <citation type="submission" date="2015-07" db="EMBL/GenBank/DDBJ databases">
        <title>Transcriptome Assembly of Anthurium amnicola.</title>
        <authorList>
            <person name="Suzuki J."/>
        </authorList>
    </citation>
    <scope>NUCLEOTIDE SEQUENCE</scope>
</reference>
<feature type="non-terminal residue" evidence="2">
    <location>
        <position position="1"/>
    </location>
</feature>
<dbReference type="GO" id="GO:0005840">
    <property type="term" value="C:ribosome"/>
    <property type="evidence" value="ECO:0007669"/>
    <property type="project" value="UniProtKB-KW"/>
</dbReference>
<evidence type="ECO:0000256" key="1">
    <source>
        <dbReference type="SAM" id="MobiDB-lite"/>
    </source>
</evidence>
<dbReference type="AlphaFoldDB" id="A0A1D1XGT5"/>
<gene>
    <name evidence="2" type="primary">rpsN_1</name>
    <name evidence="2" type="ORF">g.15850</name>
</gene>
<keyword evidence="2" id="KW-0687">Ribonucleoprotein</keyword>
<feature type="compositionally biased region" description="Basic and acidic residues" evidence="1">
    <location>
        <begin position="86"/>
        <end position="98"/>
    </location>
</feature>
<feature type="region of interest" description="Disordered" evidence="1">
    <location>
        <begin position="86"/>
        <end position="152"/>
    </location>
</feature>
<proteinExistence type="predicted"/>
<evidence type="ECO:0000313" key="2">
    <source>
        <dbReference type="EMBL" id="JAT41610.1"/>
    </source>
</evidence>